<dbReference type="SUPFAM" id="SSF53649">
    <property type="entry name" value="Alkaline phosphatase-like"/>
    <property type="match status" value="1"/>
</dbReference>
<dbReference type="CDD" id="cd16018">
    <property type="entry name" value="Enpp"/>
    <property type="match status" value="1"/>
</dbReference>
<proteinExistence type="predicted"/>
<dbReference type="GO" id="GO:0016787">
    <property type="term" value="F:hydrolase activity"/>
    <property type="evidence" value="ECO:0007669"/>
    <property type="project" value="UniProtKB-ARBA"/>
</dbReference>
<dbReference type="AlphaFoldDB" id="A0A7G9Z9B1"/>
<sequence>MKKRMVVVLDIAGLSPALLEKSKNLPNIARLRDEGTYREMRPVFPAVTCPVQASLLSGKPPADHGIVGNGYFNRIAMRPEFWRQENALVRGPRIWDIMREKVTNAKVAVLFWQNSKYIDADIVITPSPLHTDSGMIEWCYSKPTGLYESLTEELGEFPLREYWGPQAGPESSEWIASASLAILKRELPDMLLVYIPHLDYACQRFNPDSSEVEKELAFVDEVVGKFADFRDEYGQDDVVLFVVSEYGLVPVKNAECPNILLREHGLLKVREIAGREYIDFEQSNAFAVADHQIAHIYCKKNMIEDARDVLTGADHISSVLDREEQKELEINHNRSGDLIALADRDSWFAYYFWFDENKMPFYANTVDIHNKPGFDPCDLFIDPETKNIPIKPELVKGSHGLPAEIDGQFAVMICSDKGVDDYTPKPFNATQFLGLLYRVI</sequence>
<evidence type="ECO:0008006" key="2">
    <source>
        <dbReference type="Google" id="ProtNLM"/>
    </source>
</evidence>
<dbReference type="EMBL" id="MT631670">
    <property type="protein sequence ID" value="QNO56845.1"/>
    <property type="molecule type" value="Genomic_DNA"/>
</dbReference>
<dbReference type="InterPro" id="IPR002591">
    <property type="entry name" value="Phosphodiest/P_Trfase"/>
</dbReference>
<organism evidence="1">
    <name type="scientific">Candidatus Methanophaga sp. ANME-1 ERB7</name>
    <dbReference type="NCBI Taxonomy" id="2759913"/>
    <lineage>
        <taxon>Archaea</taxon>
        <taxon>Methanobacteriati</taxon>
        <taxon>Methanobacteriota</taxon>
        <taxon>Stenosarchaea group</taxon>
        <taxon>Methanomicrobia</taxon>
        <taxon>Candidatus Methanophagales</taxon>
        <taxon>Candidatus Methanophagaceae</taxon>
        <taxon>Candidatus Methanophaga</taxon>
    </lineage>
</organism>
<dbReference type="InterPro" id="IPR017850">
    <property type="entry name" value="Alkaline_phosphatase_core_sf"/>
</dbReference>
<reference evidence="1" key="1">
    <citation type="submission" date="2020-06" db="EMBL/GenBank/DDBJ databases">
        <title>Unique genomic features of the anaerobic methanotrophic archaea.</title>
        <authorList>
            <person name="Chadwick G.L."/>
            <person name="Skennerton C.T."/>
            <person name="Laso-Perez R."/>
            <person name="Leu A.O."/>
            <person name="Speth D.R."/>
            <person name="Yu H."/>
            <person name="Morgan-Lang C."/>
            <person name="Hatzenpichler R."/>
            <person name="Goudeau D."/>
            <person name="Malmstrom R."/>
            <person name="Brazelton W.J."/>
            <person name="Woyke T."/>
            <person name="Hallam S.J."/>
            <person name="Tyson G.W."/>
            <person name="Wegener G."/>
            <person name="Boetius A."/>
            <person name="Orphan V."/>
        </authorList>
    </citation>
    <scope>NUCLEOTIDE SEQUENCE</scope>
</reference>
<accession>A0A7G9Z9B1</accession>
<protein>
    <recommendedName>
        <fullName evidence="2">Alkaline phosphatase family protein</fullName>
    </recommendedName>
</protein>
<evidence type="ECO:0000313" key="1">
    <source>
        <dbReference type="EMBL" id="QNO56845.1"/>
    </source>
</evidence>
<dbReference type="Gene3D" id="3.40.720.10">
    <property type="entry name" value="Alkaline Phosphatase, subunit A"/>
    <property type="match status" value="1"/>
</dbReference>
<dbReference type="PANTHER" id="PTHR10151">
    <property type="entry name" value="ECTONUCLEOTIDE PYROPHOSPHATASE/PHOSPHODIESTERASE"/>
    <property type="match status" value="1"/>
</dbReference>
<dbReference type="Pfam" id="PF01663">
    <property type="entry name" value="Phosphodiest"/>
    <property type="match status" value="1"/>
</dbReference>
<name>A0A7G9Z9B1_9EURY</name>
<dbReference type="PANTHER" id="PTHR10151:SF120">
    <property type="entry name" value="BIS(5'-ADENOSYL)-TRIPHOSPHATASE"/>
    <property type="match status" value="1"/>
</dbReference>
<gene>
    <name evidence="1" type="ORF">IPLBMFHP_00031</name>
</gene>